<evidence type="ECO:0000313" key="3">
    <source>
        <dbReference type="Proteomes" id="UP000230750"/>
    </source>
</evidence>
<gene>
    <name evidence="2" type="ORF">BSL78_07945</name>
</gene>
<evidence type="ECO:0000313" key="2">
    <source>
        <dbReference type="EMBL" id="PIK55215.1"/>
    </source>
</evidence>
<dbReference type="InterPro" id="IPR018159">
    <property type="entry name" value="Spectrin/alpha-actinin"/>
</dbReference>
<reference evidence="2 3" key="1">
    <citation type="journal article" date="2017" name="PLoS Biol.">
        <title>The sea cucumber genome provides insights into morphological evolution and visceral regeneration.</title>
        <authorList>
            <person name="Zhang X."/>
            <person name="Sun L."/>
            <person name="Yuan J."/>
            <person name="Sun Y."/>
            <person name="Gao Y."/>
            <person name="Zhang L."/>
            <person name="Li S."/>
            <person name="Dai H."/>
            <person name="Hamel J.F."/>
            <person name="Liu C."/>
            <person name="Yu Y."/>
            <person name="Liu S."/>
            <person name="Lin W."/>
            <person name="Guo K."/>
            <person name="Jin S."/>
            <person name="Xu P."/>
            <person name="Storey K.B."/>
            <person name="Huan P."/>
            <person name="Zhang T."/>
            <person name="Zhou Y."/>
            <person name="Zhang J."/>
            <person name="Lin C."/>
            <person name="Li X."/>
            <person name="Xing L."/>
            <person name="Huo D."/>
            <person name="Sun M."/>
            <person name="Wang L."/>
            <person name="Mercier A."/>
            <person name="Li F."/>
            <person name="Yang H."/>
            <person name="Xiang J."/>
        </authorList>
    </citation>
    <scope>NUCLEOTIDE SEQUENCE [LARGE SCALE GENOMIC DNA]</scope>
    <source>
        <strain evidence="2">Shaxun</strain>
        <tissue evidence="2">Muscle</tissue>
    </source>
</reference>
<comment type="caution">
    <text evidence="2">The sequence shown here is derived from an EMBL/GenBank/DDBJ whole genome shotgun (WGS) entry which is preliminary data.</text>
</comment>
<dbReference type="EMBL" id="MRZV01000223">
    <property type="protein sequence ID" value="PIK55215.1"/>
    <property type="molecule type" value="Genomic_DNA"/>
</dbReference>
<keyword evidence="3" id="KW-1185">Reference proteome</keyword>
<name>A0A2G8L4T2_STIJA</name>
<organism evidence="2 3">
    <name type="scientific">Stichopus japonicus</name>
    <name type="common">Sea cucumber</name>
    <dbReference type="NCBI Taxonomy" id="307972"/>
    <lineage>
        <taxon>Eukaryota</taxon>
        <taxon>Metazoa</taxon>
        <taxon>Echinodermata</taxon>
        <taxon>Eleutherozoa</taxon>
        <taxon>Echinozoa</taxon>
        <taxon>Holothuroidea</taxon>
        <taxon>Aspidochirotacea</taxon>
        <taxon>Aspidochirotida</taxon>
        <taxon>Stichopodidae</taxon>
        <taxon>Apostichopus</taxon>
    </lineage>
</organism>
<dbReference type="CDD" id="cd00176">
    <property type="entry name" value="SPEC"/>
    <property type="match status" value="1"/>
</dbReference>
<dbReference type="PANTHER" id="PTHR11915">
    <property type="entry name" value="SPECTRIN/FILAMIN RELATED CYTOSKELETAL PROTEIN"/>
    <property type="match status" value="1"/>
</dbReference>
<dbReference type="Pfam" id="PF00435">
    <property type="entry name" value="Spectrin"/>
    <property type="match status" value="2"/>
</dbReference>
<dbReference type="SUPFAM" id="SSF46966">
    <property type="entry name" value="Spectrin repeat"/>
    <property type="match status" value="2"/>
</dbReference>
<protein>
    <submittedName>
        <fullName evidence="2">Putative spectrin beta chain, non-erythrocytic 1 isoform X2</fullName>
    </submittedName>
</protein>
<accession>A0A2G8L4T2</accession>
<dbReference type="Proteomes" id="UP000230750">
    <property type="component" value="Unassembled WGS sequence"/>
</dbReference>
<keyword evidence="1" id="KW-0677">Repeat</keyword>
<sequence>MVRYKYYTGDELMMLAASYELHKFYHDSKEVLSDIKDKQNEMSAELGKDQQQVAILQRKHVSFQSDLAALGAQVKDVQDEAARLRSAYAGDKARDIDAQEQEVVDAWNALNQSIQLRASKLDQTDELYRFLNMVRALLLWMDDVILSIKTEEKADDVSGVELMMNQHQSIKAEIDSRDDSFTQCFNLGKEMLSRDHYASEEIRAKLMQVGNKRVDMIEDWEHRWEYLQLILEVFMWARDAQSAEAWLFAQEQYLKSEDYGNLVGQILLRLPTGSEYLFQAKDQNEVEYWVGKLQGAAGVVDTEKRAATFPASEASAVGGKKSKSKGLFTMRKK</sequence>
<dbReference type="AlphaFoldDB" id="A0A2G8L4T2"/>
<dbReference type="Gene3D" id="1.20.58.60">
    <property type="match status" value="3"/>
</dbReference>
<dbReference type="OrthoDB" id="5865767at2759"/>
<dbReference type="SMART" id="SM00150">
    <property type="entry name" value="SPEC"/>
    <property type="match status" value="2"/>
</dbReference>
<dbReference type="FunFam" id="1.20.58.60:FF:000018">
    <property type="entry name" value="Spectrin beta chain"/>
    <property type="match status" value="1"/>
</dbReference>
<dbReference type="InterPro" id="IPR002017">
    <property type="entry name" value="Spectrin_repeat"/>
</dbReference>
<proteinExistence type="predicted"/>
<dbReference type="SUPFAM" id="SSF50729">
    <property type="entry name" value="PH domain-like"/>
    <property type="match status" value="1"/>
</dbReference>
<evidence type="ECO:0000256" key="1">
    <source>
        <dbReference type="ARBA" id="ARBA00022737"/>
    </source>
</evidence>
<dbReference type="STRING" id="307972.A0A2G8L4T2"/>